<evidence type="ECO:0000256" key="4">
    <source>
        <dbReference type="RuleBase" id="RU003513"/>
    </source>
</evidence>
<dbReference type="Proteomes" id="UP001185069">
    <property type="component" value="Unassembled WGS sequence"/>
</dbReference>
<evidence type="ECO:0000256" key="1">
    <source>
        <dbReference type="ARBA" id="ARBA00023235"/>
    </source>
</evidence>
<evidence type="ECO:0000313" key="6">
    <source>
        <dbReference type="EMBL" id="MDR6270351.1"/>
    </source>
</evidence>
<dbReference type="PANTHER" id="PTHR43174:SF2">
    <property type="entry name" value="UDP-N-ACETYLGLUCOSAMINE 2-EPIMERASE"/>
    <property type="match status" value="1"/>
</dbReference>
<dbReference type="EMBL" id="JAVDQF010000001">
    <property type="protein sequence ID" value="MDR6270351.1"/>
    <property type="molecule type" value="Genomic_DNA"/>
</dbReference>
<reference evidence="6 7" key="1">
    <citation type="submission" date="2023-07" db="EMBL/GenBank/DDBJ databases">
        <title>Sequencing the genomes of 1000 actinobacteria strains.</title>
        <authorList>
            <person name="Klenk H.-P."/>
        </authorList>
    </citation>
    <scope>NUCLEOTIDE SEQUENCE [LARGE SCALE GENOMIC DNA]</scope>
    <source>
        <strain evidence="6 7">DSM 14555</strain>
    </source>
</reference>
<accession>A0ABU1JG29</accession>
<dbReference type="SUPFAM" id="SSF53756">
    <property type="entry name" value="UDP-Glycosyltransferase/glycogen phosphorylase"/>
    <property type="match status" value="1"/>
</dbReference>
<dbReference type="Gene3D" id="3.40.50.2000">
    <property type="entry name" value="Glycogen Phosphorylase B"/>
    <property type="match status" value="2"/>
</dbReference>
<feature type="domain" description="UDP-N-acetylglucosamine 2-epimerase" evidence="5">
    <location>
        <begin position="45"/>
        <end position="301"/>
    </location>
</feature>
<sequence>MKTVLAYFGTHAEAIKVAPVAARLADSSQLAVRVVAPHDHMAGPSLAAGLFGIRPEHAFPQNRKSRHARLGFGQLLAEAGQFLAANRPDAVLVHASGRDSSALAMAAAHLLIPLASLDTSAAALATKIRHRHPTGGTADLYLEANHAGCDQLLAEGVPAASIELTGSTTIDSLLHGISSAQAGRRPDSTPAPLRRLLTGSATPILAILRGGKDDAAVAGIVDAMLDSAAKHPERSYLVSAPAAMGNFRWRRPATALPNVTLCGSLDFRSYCRLLARSKLVLTDDSSVLTEAGALGKPVLPAASAGPGSSPVDPIKIAGQIESALQSPPLSTPSEDPFGDGLASLRCAAAVSKLLGLGETSLRPAPAASSRNFIRPVRTGAELVS</sequence>
<protein>
    <recommendedName>
        <fullName evidence="3">UDP-N-acetylglucosamine 2-epimerase (non-hydrolyzing)</fullName>
        <ecNumber evidence="3">5.1.3.14</ecNumber>
    </recommendedName>
</protein>
<dbReference type="Pfam" id="PF02350">
    <property type="entry name" value="Epimerase_2"/>
    <property type="match status" value="1"/>
</dbReference>
<evidence type="ECO:0000313" key="7">
    <source>
        <dbReference type="Proteomes" id="UP001185069"/>
    </source>
</evidence>
<organism evidence="6 7">
    <name type="scientific">Arthrobacter russicus</name>
    <dbReference type="NCBI Taxonomy" id="172040"/>
    <lineage>
        <taxon>Bacteria</taxon>
        <taxon>Bacillati</taxon>
        <taxon>Actinomycetota</taxon>
        <taxon>Actinomycetes</taxon>
        <taxon>Micrococcales</taxon>
        <taxon>Micrococcaceae</taxon>
        <taxon>Arthrobacter</taxon>
    </lineage>
</organism>
<evidence type="ECO:0000259" key="5">
    <source>
        <dbReference type="Pfam" id="PF02350"/>
    </source>
</evidence>
<name>A0ABU1JG29_9MICC</name>
<keyword evidence="7" id="KW-1185">Reference proteome</keyword>
<dbReference type="EC" id="5.1.3.14" evidence="3"/>
<dbReference type="GO" id="GO:0008761">
    <property type="term" value="F:UDP-N-acetylglucosamine 2-epimerase activity"/>
    <property type="evidence" value="ECO:0007669"/>
    <property type="project" value="UniProtKB-EC"/>
</dbReference>
<gene>
    <name evidence="6" type="ORF">JOE69_002589</name>
</gene>
<dbReference type="InterPro" id="IPR003331">
    <property type="entry name" value="UDP_GlcNAc_Epimerase_2_dom"/>
</dbReference>
<comment type="caution">
    <text evidence="6">The sequence shown here is derived from an EMBL/GenBank/DDBJ whole genome shotgun (WGS) entry which is preliminary data.</text>
</comment>
<comment type="similarity">
    <text evidence="2 4">Belongs to the UDP-N-acetylglucosamine 2-epimerase family.</text>
</comment>
<dbReference type="InterPro" id="IPR029767">
    <property type="entry name" value="WecB-like"/>
</dbReference>
<evidence type="ECO:0000256" key="2">
    <source>
        <dbReference type="ARBA" id="ARBA00038209"/>
    </source>
</evidence>
<proteinExistence type="inferred from homology"/>
<keyword evidence="1 4" id="KW-0413">Isomerase</keyword>
<dbReference type="RefSeq" id="WP_309799370.1">
    <property type="nucleotide sequence ID" value="NZ_BAAAHY010000007.1"/>
</dbReference>
<dbReference type="PANTHER" id="PTHR43174">
    <property type="entry name" value="UDP-N-ACETYLGLUCOSAMINE 2-EPIMERASE"/>
    <property type="match status" value="1"/>
</dbReference>
<evidence type="ECO:0000256" key="3">
    <source>
        <dbReference type="ARBA" id="ARBA00038858"/>
    </source>
</evidence>